<dbReference type="STRING" id="57577.A0A2K3MWI3"/>
<dbReference type="PANTHER" id="PTHR33345:SF6">
    <property type="entry name" value="OS03G0747200 PROTEIN"/>
    <property type="match status" value="1"/>
</dbReference>
<dbReference type="AlphaFoldDB" id="A0A2K3MWI3"/>
<feature type="domain" description="DUF7081" evidence="9">
    <location>
        <begin position="21"/>
        <end position="115"/>
    </location>
</feature>
<name>A0A2K3MWI3_TRIPR</name>
<reference evidence="11 12" key="1">
    <citation type="journal article" date="2014" name="Am. J. Bot.">
        <title>Genome assembly and annotation for red clover (Trifolium pratense; Fabaceae).</title>
        <authorList>
            <person name="Istvanek J."/>
            <person name="Jaros M."/>
            <person name="Krenek A."/>
            <person name="Repkova J."/>
        </authorList>
    </citation>
    <scope>NUCLEOTIDE SEQUENCE [LARGE SCALE GENOMIC DNA]</scope>
    <source>
        <strain evidence="12">cv. Tatra</strain>
        <tissue evidence="11">Young leaves</tissue>
    </source>
</reference>
<keyword evidence="6" id="KW-0175">Coiled coil</keyword>
<reference evidence="11 12" key="2">
    <citation type="journal article" date="2017" name="Front. Plant Sci.">
        <title>Gene Classification and Mining of Molecular Markers Useful in Red Clover (Trifolium pratense) Breeding.</title>
        <authorList>
            <person name="Istvanek J."/>
            <person name="Dluhosova J."/>
            <person name="Dluhos P."/>
            <person name="Patkova L."/>
            <person name="Nedelnik J."/>
            <person name="Repkova J."/>
        </authorList>
    </citation>
    <scope>NUCLEOTIDE SEQUENCE [LARGE SCALE GENOMIC DNA]</scope>
    <source>
        <strain evidence="12">cv. Tatra</strain>
        <tissue evidence="11">Young leaves</tissue>
    </source>
</reference>
<accession>A0A2K3MWI3</accession>
<feature type="coiled-coil region" evidence="6">
    <location>
        <begin position="423"/>
        <end position="487"/>
    </location>
</feature>
<dbReference type="GO" id="GO:0005634">
    <property type="term" value="C:nucleus"/>
    <property type="evidence" value="ECO:0007669"/>
    <property type="project" value="UniProtKB-SubCell"/>
</dbReference>
<evidence type="ECO:0000256" key="7">
    <source>
        <dbReference type="SAM" id="MobiDB-lite"/>
    </source>
</evidence>
<keyword evidence="3" id="KW-0863">Zinc-finger</keyword>
<dbReference type="InterPro" id="IPR056034">
    <property type="entry name" value="DUF7615"/>
</dbReference>
<dbReference type="InterPro" id="IPR032881">
    <property type="entry name" value="Oberon-like_PHD"/>
</dbReference>
<feature type="compositionally biased region" description="Polar residues" evidence="7">
    <location>
        <begin position="364"/>
        <end position="374"/>
    </location>
</feature>
<feature type="domain" description="DUF7615" evidence="10">
    <location>
        <begin position="397"/>
        <end position="486"/>
    </location>
</feature>
<dbReference type="EMBL" id="ASHM01013186">
    <property type="protein sequence ID" value="PNX95161.1"/>
    <property type="molecule type" value="Genomic_DNA"/>
</dbReference>
<keyword evidence="2" id="KW-0479">Metal-binding</keyword>
<evidence type="ECO:0000256" key="1">
    <source>
        <dbReference type="ARBA" id="ARBA00004123"/>
    </source>
</evidence>
<evidence type="ECO:0000259" key="10">
    <source>
        <dbReference type="Pfam" id="PF24590"/>
    </source>
</evidence>
<dbReference type="Pfam" id="PF07227">
    <property type="entry name" value="PHD_Oberon"/>
    <property type="match status" value="1"/>
</dbReference>
<evidence type="ECO:0000256" key="5">
    <source>
        <dbReference type="ARBA" id="ARBA00023242"/>
    </source>
</evidence>
<dbReference type="Proteomes" id="UP000236291">
    <property type="component" value="Unassembled WGS sequence"/>
</dbReference>
<gene>
    <name evidence="11" type="ORF">L195_g018344</name>
</gene>
<evidence type="ECO:0000256" key="3">
    <source>
        <dbReference type="ARBA" id="ARBA00022771"/>
    </source>
</evidence>
<dbReference type="Pfam" id="PF23299">
    <property type="entry name" value="DUF7081"/>
    <property type="match status" value="1"/>
</dbReference>
<proteinExistence type="predicted"/>
<comment type="caution">
    <text evidence="11">The sequence shown here is derived from an EMBL/GenBank/DDBJ whole genome shotgun (WGS) entry which is preliminary data.</text>
</comment>
<evidence type="ECO:0000259" key="8">
    <source>
        <dbReference type="Pfam" id="PF07227"/>
    </source>
</evidence>
<keyword evidence="5" id="KW-0539">Nucleus</keyword>
<feature type="region of interest" description="Disordered" evidence="7">
    <location>
        <begin position="363"/>
        <end position="389"/>
    </location>
</feature>
<protein>
    <submittedName>
        <fullName evidence="11">Uncharacterized protein</fullName>
    </submittedName>
</protein>
<sequence length="506" mass="56128">MESDGNSDNGGGSKKFSNLTPVPPEESGVGLPYAPENFPNPGDIWRWKAGKRISNNGNFRDRYLYLPPRLSAPANRTSFRGGFASKLAVERYVRERFPKANISDFFASFSWRIPSGLPGVSPLSGRLGFVLCRSSFCIIWCCIGVPSPARAESLQHFIEGNMNPAVDELKQFELEEQEESNVPCDIDGCKAGNHKCSSLILEKESPPVMPCDFCCAEPKFCRECCCILCYKAVDSTHGGCSYIMCKVKHDDTICGHVAHLECAFRAYMAGTLGGMIGLDAEYFCRRCNGRTELIPHVYKLLLTCESIDSDDVKETFLNLGINLLHGSEKAAAKELMSRIALAVSKLKCGTNIEDILNVGDKVTAHSSGSSNNGEAATEDESPLNPSNVVNGTNYFRYRSEVLKIEADIDQGLEALRKSQKHEYKLAEENLRAHTKYLQNLLQQLNKEKSELACQPNTSHSSVLFQTVEKREEQLRQAMIKFEEMKKQNAEPRLPAGFELDIECGGT</sequence>
<dbReference type="InterPro" id="IPR055508">
    <property type="entry name" value="DUF7081"/>
</dbReference>
<comment type="subcellular location">
    <subcellularLocation>
        <location evidence="1">Nucleus</location>
    </subcellularLocation>
</comment>
<evidence type="ECO:0000313" key="12">
    <source>
        <dbReference type="Proteomes" id="UP000236291"/>
    </source>
</evidence>
<feature type="domain" description="Oberon-like PHD finger" evidence="8">
    <location>
        <begin position="192"/>
        <end position="320"/>
    </location>
</feature>
<organism evidence="11 12">
    <name type="scientific">Trifolium pratense</name>
    <name type="common">Red clover</name>
    <dbReference type="NCBI Taxonomy" id="57577"/>
    <lineage>
        <taxon>Eukaryota</taxon>
        <taxon>Viridiplantae</taxon>
        <taxon>Streptophyta</taxon>
        <taxon>Embryophyta</taxon>
        <taxon>Tracheophyta</taxon>
        <taxon>Spermatophyta</taxon>
        <taxon>Magnoliopsida</taxon>
        <taxon>eudicotyledons</taxon>
        <taxon>Gunneridae</taxon>
        <taxon>Pentapetalae</taxon>
        <taxon>rosids</taxon>
        <taxon>fabids</taxon>
        <taxon>Fabales</taxon>
        <taxon>Fabaceae</taxon>
        <taxon>Papilionoideae</taxon>
        <taxon>50 kb inversion clade</taxon>
        <taxon>NPAAA clade</taxon>
        <taxon>Hologalegina</taxon>
        <taxon>IRL clade</taxon>
        <taxon>Trifolieae</taxon>
        <taxon>Trifolium</taxon>
    </lineage>
</organism>
<evidence type="ECO:0000256" key="6">
    <source>
        <dbReference type="SAM" id="Coils"/>
    </source>
</evidence>
<dbReference type="ExpressionAtlas" id="A0A2K3MWI3">
    <property type="expression patterns" value="baseline"/>
</dbReference>
<evidence type="ECO:0000313" key="11">
    <source>
        <dbReference type="EMBL" id="PNX95161.1"/>
    </source>
</evidence>
<keyword evidence="4" id="KW-0862">Zinc</keyword>
<evidence type="ECO:0000259" key="9">
    <source>
        <dbReference type="Pfam" id="PF23299"/>
    </source>
</evidence>
<dbReference type="GO" id="GO:0008270">
    <property type="term" value="F:zinc ion binding"/>
    <property type="evidence" value="ECO:0007669"/>
    <property type="project" value="UniProtKB-KW"/>
</dbReference>
<evidence type="ECO:0000256" key="4">
    <source>
        <dbReference type="ARBA" id="ARBA00022833"/>
    </source>
</evidence>
<feature type="region of interest" description="Disordered" evidence="7">
    <location>
        <begin position="1"/>
        <end position="31"/>
    </location>
</feature>
<dbReference type="Pfam" id="PF24590">
    <property type="entry name" value="DUF7615"/>
    <property type="match status" value="1"/>
</dbReference>
<evidence type="ECO:0000256" key="2">
    <source>
        <dbReference type="ARBA" id="ARBA00022723"/>
    </source>
</evidence>
<dbReference type="PANTHER" id="PTHR33345">
    <property type="entry name" value="ADAPTER PROTEIN, PUTATIVE-RELATED"/>
    <property type="match status" value="1"/>
</dbReference>